<protein>
    <recommendedName>
        <fullName evidence="3">Folate-binding protein YgfZ</fullName>
    </recommendedName>
</protein>
<evidence type="ECO:0000313" key="1">
    <source>
        <dbReference type="EMBL" id="QAA93421.1"/>
    </source>
</evidence>
<dbReference type="InterPro" id="IPR017703">
    <property type="entry name" value="YgfZ/GCV_T_CS"/>
</dbReference>
<dbReference type="Proteomes" id="UP000283474">
    <property type="component" value="Chromosome"/>
</dbReference>
<dbReference type="InterPro" id="IPR045179">
    <property type="entry name" value="YgfZ/GcvT"/>
</dbReference>
<dbReference type="RefSeq" id="WP_128354465.1">
    <property type="nucleotide sequence ID" value="NZ_CP022987.1"/>
</dbReference>
<evidence type="ECO:0008006" key="3">
    <source>
        <dbReference type="Google" id="ProtNLM"/>
    </source>
</evidence>
<name>A0A410GAV2_9BURK</name>
<dbReference type="Gene3D" id="2.40.30.160">
    <property type="match status" value="1"/>
</dbReference>
<dbReference type="PANTHER" id="PTHR22602:SF0">
    <property type="entry name" value="TRANSFERASE CAF17, MITOCHONDRIAL-RELATED"/>
    <property type="match status" value="1"/>
</dbReference>
<dbReference type="GO" id="GO:0016226">
    <property type="term" value="P:iron-sulfur cluster assembly"/>
    <property type="evidence" value="ECO:0007669"/>
    <property type="project" value="TreeGrafter"/>
</dbReference>
<reference evidence="1 2" key="1">
    <citation type="submission" date="2017-08" db="EMBL/GenBank/DDBJ databases">
        <authorList>
            <person name="Park S.-J."/>
            <person name="Kim H."/>
        </authorList>
    </citation>
    <scope>NUCLEOTIDE SEQUENCE [LARGE SCALE GENOMIC DNA]</scope>
    <source>
        <strain evidence="2">ye3</strain>
    </source>
</reference>
<keyword evidence="2" id="KW-1185">Reference proteome</keyword>
<dbReference type="EMBL" id="CP022987">
    <property type="protein sequence ID" value="QAA93421.1"/>
    <property type="molecule type" value="Genomic_DNA"/>
</dbReference>
<dbReference type="AlphaFoldDB" id="A0A410GAV2"/>
<evidence type="ECO:0000313" key="2">
    <source>
        <dbReference type="Proteomes" id="UP000283474"/>
    </source>
</evidence>
<dbReference type="PANTHER" id="PTHR22602">
    <property type="entry name" value="TRANSFERASE CAF17, MITOCHONDRIAL-RELATED"/>
    <property type="match status" value="1"/>
</dbReference>
<dbReference type="KEGG" id="pus:CKA81_05925"/>
<organism evidence="1 2">
    <name type="scientific">Pollutimonas thiosulfatoxidans</name>
    <dbReference type="NCBI Taxonomy" id="2028345"/>
    <lineage>
        <taxon>Bacteria</taxon>
        <taxon>Pseudomonadati</taxon>
        <taxon>Pseudomonadota</taxon>
        <taxon>Betaproteobacteria</taxon>
        <taxon>Burkholderiales</taxon>
        <taxon>Alcaligenaceae</taxon>
        <taxon>Pollutimonas</taxon>
    </lineage>
</organism>
<dbReference type="OrthoDB" id="9796287at2"/>
<proteinExistence type="predicted"/>
<dbReference type="Gene3D" id="3.30.70.1400">
    <property type="entry name" value="Aminomethyltransferase beta-barrel domains"/>
    <property type="match status" value="1"/>
</dbReference>
<accession>A0A410GAV2</accession>
<dbReference type="NCBIfam" id="TIGR03317">
    <property type="entry name" value="ygfZ_signature"/>
    <property type="match status" value="1"/>
</dbReference>
<gene>
    <name evidence="1" type="ORF">CKA81_05925</name>
</gene>
<dbReference type="SUPFAM" id="SSF103025">
    <property type="entry name" value="Folate-binding domain"/>
    <property type="match status" value="1"/>
</dbReference>
<sequence>MSSAAYPYMPLTDLAVIDITGADAAAFLHGQLTHDVTGLASGQARLSGYCTAKGRLLATLVFWHDNSGGEPRIRALVPDDVADALIKRLSMFVLRAKVSLQRSAAAVGGAMVGAGNAAPEGTLADEAAALPASPAPWATANTPSATWIAAPTSPGAAARWWVVVEEPDLLSPFASCNADDWRVQDISAGLPWIRNATQDLFIPQTLNLDLIDGLSFTKGCYPGQEVVARSHYRGVVKRRTAYGTVAQPGDLATDQLVGTDTYDARQPDNPCGRIINAAQASNGAVHVLMEVQLADLGQADFRAEGPQGPAISVQPLPYEIVVER</sequence>